<keyword evidence="2" id="KW-1185">Reference proteome</keyword>
<gene>
    <name evidence="1" type="ORF">RF11_06502</name>
</gene>
<protein>
    <submittedName>
        <fullName evidence="1">Uncharacterized protein</fullName>
    </submittedName>
</protein>
<dbReference type="Proteomes" id="UP000031668">
    <property type="component" value="Unassembled WGS sequence"/>
</dbReference>
<organism evidence="1 2">
    <name type="scientific">Thelohanellus kitauei</name>
    <name type="common">Myxosporean</name>
    <dbReference type="NCBI Taxonomy" id="669202"/>
    <lineage>
        <taxon>Eukaryota</taxon>
        <taxon>Metazoa</taxon>
        <taxon>Cnidaria</taxon>
        <taxon>Myxozoa</taxon>
        <taxon>Myxosporea</taxon>
        <taxon>Bivalvulida</taxon>
        <taxon>Platysporina</taxon>
        <taxon>Myxobolidae</taxon>
        <taxon>Thelohanellus</taxon>
    </lineage>
</organism>
<proteinExistence type="predicted"/>
<accession>A0A0C2JBF1</accession>
<dbReference type="EMBL" id="JWZT01000012">
    <property type="protein sequence ID" value="KII75189.1"/>
    <property type="molecule type" value="Genomic_DNA"/>
</dbReference>
<dbReference type="AlphaFoldDB" id="A0A0C2JBF1"/>
<sequence>MRAERSRPFLSRPLSPHSSTLSTLELWEHCHGPKQDLAVLLTRKPVANRESAHIQASGMETIGRCSVEMFGASCAREHVRHGQRCGDQALATMSAQSVVLTQQSGGAVAHPRPPFNILGPRRCRLGCKCSGRSKKAHKCPEEKRAMKNGRLATFQGDLEGAHNRSLFLTRTL</sequence>
<evidence type="ECO:0000313" key="2">
    <source>
        <dbReference type="Proteomes" id="UP000031668"/>
    </source>
</evidence>
<reference evidence="1 2" key="1">
    <citation type="journal article" date="2014" name="Genome Biol. Evol.">
        <title>The genome of the myxosporean Thelohanellus kitauei shows adaptations to nutrient acquisition within its fish host.</title>
        <authorList>
            <person name="Yang Y."/>
            <person name="Xiong J."/>
            <person name="Zhou Z."/>
            <person name="Huo F."/>
            <person name="Miao W."/>
            <person name="Ran C."/>
            <person name="Liu Y."/>
            <person name="Zhang J."/>
            <person name="Feng J."/>
            <person name="Wang M."/>
            <person name="Wang M."/>
            <person name="Wang L."/>
            <person name="Yao B."/>
        </authorList>
    </citation>
    <scope>NUCLEOTIDE SEQUENCE [LARGE SCALE GENOMIC DNA]</scope>
    <source>
        <strain evidence="1">Wuqing</strain>
    </source>
</reference>
<evidence type="ECO:0000313" key="1">
    <source>
        <dbReference type="EMBL" id="KII75189.1"/>
    </source>
</evidence>
<name>A0A0C2JBF1_THEKT</name>
<comment type="caution">
    <text evidence="1">The sequence shown here is derived from an EMBL/GenBank/DDBJ whole genome shotgun (WGS) entry which is preliminary data.</text>
</comment>